<dbReference type="InterPro" id="IPR036885">
    <property type="entry name" value="SWIB_MDM2_dom_sf"/>
</dbReference>
<sequence length="95" mass="10578">MAANTTTKKKPSAFMKPVQVSEALAEIVGKGPMARTEVTKKLWDYIKKNKLQDPKNKRNINPDAKLAKVFGSSASIDMFKMTSKVSKHLKEAEAR</sequence>
<organism evidence="2 3">
    <name type="scientific">Candidatus Criblamydia sequanensis CRIB-18</name>
    <dbReference type="NCBI Taxonomy" id="1437425"/>
    <lineage>
        <taxon>Bacteria</taxon>
        <taxon>Pseudomonadati</taxon>
        <taxon>Chlamydiota</taxon>
        <taxon>Chlamydiia</taxon>
        <taxon>Parachlamydiales</taxon>
        <taxon>Candidatus Criblamydiaceae</taxon>
        <taxon>Candidatus Criblamydia</taxon>
    </lineage>
</organism>
<reference evidence="2" key="1">
    <citation type="submission" date="2013-12" db="EMBL/GenBank/DDBJ databases">
        <authorList>
            <person name="Linke B."/>
        </authorList>
    </citation>
    <scope>NUCLEOTIDE SEQUENCE [LARGE SCALE GENOMIC DNA]</scope>
    <source>
        <strain evidence="2">CRIB-18</strain>
    </source>
</reference>
<name>A0A090CZ59_9BACT</name>
<comment type="caution">
    <text evidence="2">The sequence shown here is derived from an EMBL/GenBank/DDBJ whole genome shotgun (WGS) entry which is preliminary data.</text>
</comment>
<dbReference type="PROSITE" id="PS51925">
    <property type="entry name" value="SWIB_MDM2"/>
    <property type="match status" value="1"/>
</dbReference>
<dbReference type="SUPFAM" id="SSF47592">
    <property type="entry name" value="SWIB/MDM2 domain"/>
    <property type="match status" value="1"/>
</dbReference>
<dbReference type="EMBL" id="CCEJ010000006">
    <property type="protein sequence ID" value="CDR34197.1"/>
    <property type="molecule type" value="Genomic_DNA"/>
</dbReference>
<keyword evidence="3" id="KW-1185">Reference proteome</keyword>
<protein>
    <recommendedName>
        <fullName evidence="1">DM2 domain-containing protein</fullName>
    </recommendedName>
</protein>
<evidence type="ECO:0000313" key="2">
    <source>
        <dbReference type="EMBL" id="CDR34197.1"/>
    </source>
</evidence>
<dbReference type="InterPro" id="IPR003121">
    <property type="entry name" value="SWIB_MDM2_domain"/>
</dbReference>
<reference evidence="2" key="2">
    <citation type="submission" date="2014-09" db="EMBL/GenBank/DDBJ databases">
        <title>Criblamydia sequanensis harbors a mega-plasmid encoding arsenite resistance.</title>
        <authorList>
            <person name="Bertelli C."/>
            <person name="Goesmann A."/>
            <person name="Greub G."/>
        </authorList>
    </citation>
    <scope>NUCLEOTIDE SEQUENCE [LARGE SCALE GENOMIC DNA]</scope>
    <source>
        <strain evidence="2">CRIB-18</strain>
    </source>
</reference>
<dbReference type="SMART" id="SM00151">
    <property type="entry name" value="SWIB"/>
    <property type="match status" value="1"/>
</dbReference>
<evidence type="ECO:0000313" key="3">
    <source>
        <dbReference type="Proteomes" id="UP000031552"/>
    </source>
</evidence>
<feature type="domain" description="DM2" evidence="1">
    <location>
        <begin position="13"/>
        <end position="91"/>
    </location>
</feature>
<dbReference type="eggNOG" id="COG5531">
    <property type="taxonomic scope" value="Bacteria"/>
</dbReference>
<dbReference type="RefSeq" id="WP_041017752.1">
    <property type="nucleotide sequence ID" value="NZ_CCEJ010000006.1"/>
</dbReference>
<dbReference type="Pfam" id="PF02201">
    <property type="entry name" value="SWIB"/>
    <property type="match status" value="1"/>
</dbReference>
<dbReference type="CDD" id="cd10567">
    <property type="entry name" value="SWIB-MDM2_like"/>
    <property type="match status" value="1"/>
</dbReference>
<dbReference type="PANTHER" id="PTHR13844">
    <property type="entry name" value="SWI/SNF-RELATED MATRIX-ASSOCIATED ACTIN-DEPENDENT REGULATOR OF CHROMATIN SUBFAMILY D"/>
    <property type="match status" value="1"/>
</dbReference>
<dbReference type="OrthoDB" id="680184at2"/>
<evidence type="ECO:0000259" key="1">
    <source>
        <dbReference type="PROSITE" id="PS51925"/>
    </source>
</evidence>
<dbReference type="AlphaFoldDB" id="A0A090CZ59"/>
<gene>
    <name evidence="2" type="ORF">CSEC_1377</name>
</gene>
<dbReference type="Proteomes" id="UP000031552">
    <property type="component" value="Unassembled WGS sequence"/>
</dbReference>
<accession>A0A090CZ59</accession>
<proteinExistence type="predicted"/>
<dbReference type="InterPro" id="IPR019835">
    <property type="entry name" value="SWIB_domain"/>
</dbReference>
<dbReference type="Gene3D" id="1.10.245.10">
    <property type="entry name" value="SWIB/MDM2 domain"/>
    <property type="match status" value="1"/>
</dbReference>
<dbReference type="STRING" id="1437425.CSEC_1377"/>